<keyword evidence="2" id="KW-1185">Reference proteome</keyword>
<sequence>MIWLPKSTCCARANTGVSASIDGAGRVLASLDLGQVGYADAPLPPPLRVTADSRTGDWPLAGAIAAALVLGRRKSF</sequence>
<gene>
    <name evidence="1" type="ORF">SAMN05444340_10169</name>
</gene>
<keyword evidence="1" id="KW-0808">Transferase</keyword>
<keyword evidence="1" id="KW-0449">Lipoprotein</keyword>
<keyword evidence="1" id="KW-0012">Acyltransferase</keyword>
<proteinExistence type="predicted"/>
<evidence type="ECO:0000313" key="2">
    <source>
        <dbReference type="Proteomes" id="UP000199286"/>
    </source>
</evidence>
<protein>
    <submittedName>
        <fullName evidence="1">Apolipoprotein N-acyltransferase</fullName>
    </submittedName>
</protein>
<dbReference type="EMBL" id="FNPF01000001">
    <property type="protein sequence ID" value="SDX83753.1"/>
    <property type="molecule type" value="Genomic_DNA"/>
</dbReference>
<name>A0A1H3EY49_9RHOB</name>
<dbReference type="RefSeq" id="WP_342708023.1">
    <property type="nucleotide sequence ID" value="NZ_FNPF01000001.1"/>
</dbReference>
<dbReference type="STRING" id="321339.SAMN05444340_10169"/>
<dbReference type="GO" id="GO:0016746">
    <property type="term" value="F:acyltransferase activity"/>
    <property type="evidence" value="ECO:0007669"/>
    <property type="project" value="UniProtKB-KW"/>
</dbReference>
<accession>A0A1H3EY49</accession>
<reference evidence="1 2" key="1">
    <citation type="submission" date="2016-10" db="EMBL/GenBank/DDBJ databases">
        <authorList>
            <person name="de Groot N.N."/>
        </authorList>
    </citation>
    <scope>NUCLEOTIDE SEQUENCE [LARGE SCALE GENOMIC DNA]</scope>
    <source>
        <strain evidence="1 2">DSM 26880</strain>
    </source>
</reference>
<evidence type="ECO:0000313" key="1">
    <source>
        <dbReference type="EMBL" id="SDX83753.1"/>
    </source>
</evidence>
<dbReference type="Proteomes" id="UP000199286">
    <property type="component" value="Unassembled WGS sequence"/>
</dbReference>
<dbReference type="AlphaFoldDB" id="A0A1H3EY49"/>
<organism evidence="1 2">
    <name type="scientific">Citreimonas salinaria</name>
    <dbReference type="NCBI Taxonomy" id="321339"/>
    <lineage>
        <taxon>Bacteria</taxon>
        <taxon>Pseudomonadati</taxon>
        <taxon>Pseudomonadota</taxon>
        <taxon>Alphaproteobacteria</taxon>
        <taxon>Rhodobacterales</taxon>
        <taxon>Roseobacteraceae</taxon>
        <taxon>Citreimonas</taxon>
    </lineage>
</organism>